<name>A0A8S3T8S0_MYTED</name>
<dbReference type="PANTHER" id="PTHR25462:SF296">
    <property type="entry name" value="MEIOTIC P26, ISOFORM F"/>
    <property type="match status" value="1"/>
</dbReference>
<dbReference type="OrthoDB" id="6114557at2759"/>
<comment type="caution">
    <text evidence="4">The sequence shown here is derived from an EMBL/GenBank/DDBJ whole genome shotgun (WGS) entry which is preliminary data.</text>
</comment>
<dbReference type="SUPFAM" id="SSF57845">
    <property type="entry name" value="B-box zinc-binding domain"/>
    <property type="match status" value="1"/>
</dbReference>
<dbReference type="InterPro" id="IPR000315">
    <property type="entry name" value="Znf_B-box"/>
</dbReference>
<proteinExistence type="predicted"/>
<accession>A0A8S3T8S0</accession>
<evidence type="ECO:0000256" key="2">
    <source>
        <dbReference type="SAM" id="Coils"/>
    </source>
</evidence>
<feature type="coiled-coil region" evidence="2">
    <location>
        <begin position="110"/>
        <end position="187"/>
    </location>
</feature>
<keyword evidence="1" id="KW-0863">Zinc-finger</keyword>
<keyword evidence="2" id="KW-0175">Coiled coil</keyword>
<evidence type="ECO:0000259" key="3">
    <source>
        <dbReference type="PROSITE" id="PS50119"/>
    </source>
</evidence>
<dbReference type="InterPro" id="IPR011042">
    <property type="entry name" value="6-blade_b-propeller_TolB-like"/>
</dbReference>
<evidence type="ECO:0000313" key="5">
    <source>
        <dbReference type="Proteomes" id="UP000683360"/>
    </source>
</evidence>
<keyword evidence="1" id="KW-0862">Zinc</keyword>
<feature type="domain" description="B box-type" evidence="3">
    <location>
        <begin position="3"/>
        <end position="53"/>
    </location>
</feature>
<protein>
    <recommendedName>
        <fullName evidence="3">B box-type domain-containing protein</fullName>
    </recommendedName>
</protein>
<keyword evidence="5" id="KW-1185">Reference proteome</keyword>
<reference evidence="4" key="1">
    <citation type="submission" date="2021-03" db="EMBL/GenBank/DDBJ databases">
        <authorList>
            <person name="Bekaert M."/>
        </authorList>
    </citation>
    <scope>NUCLEOTIDE SEQUENCE</scope>
</reference>
<dbReference type="Proteomes" id="UP000683360">
    <property type="component" value="Unassembled WGS sequence"/>
</dbReference>
<dbReference type="AlphaFoldDB" id="A0A8S3T8S0"/>
<dbReference type="SUPFAM" id="SSF63825">
    <property type="entry name" value="YWTD domain"/>
    <property type="match status" value="1"/>
</dbReference>
<dbReference type="Gene3D" id="3.30.160.60">
    <property type="entry name" value="Classic Zinc Finger"/>
    <property type="match status" value="1"/>
</dbReference>
<keyword evidence="1" id="KW-0479">Metal-binding</keyword>
<sequence length="524" mass="60386">MAASTTLCCPCSERHITKPSEYWCSECEEAICNDCQEHHRVFKATRIHELIPIDKYKSLPSFITDIQQSCTNHNEKYQHYCVAHALPICFKCIKEHQRCNVIPLDEVTSNAKTSGQLQDLETRLVDLIQNIDRIKKDRQANLESIRKRKELHLAEIQQRRNQINKHLDKLENEIKQDLEKKEGQCKKSIQSILSSVEEKKNFITEYQTNLQSIKQHASDLQTFLVMRDIEVKVFENEQYLQSLVETNKLDPVDLTCNVDPGVLSIFDSLKTFGSIEIDMKSSSIRLIREKDKQAQLQVTPTKTIDDLRLILQKTITTGGETITGCCMSVIGEFFFTDYHLRKRLNVIASDGKFKFDMLLDPSYGYDITIINEKTIAITSGYSREHIGIDIIDIESRKKIKFISLPGRPLGITRDQDSLFVCVQGRGIYRVNTLDYTTSHLISWNLSVLTYISVFAEKIYYTDWLNRTVDCCDRNGSSVWRFKEESVLKNPRGITVDNDGHVFVVEGLSSVWSSFQTMENTTDKF</sequence>
<dbReference type="PANTHER" id="PTHR25462">
    <property type="entry name" value="BONUS, ISOFORM C-RELATED"/>
    <property type="match status" value="1"/>
</dbReference>
<dbReference type="PROSITE" id="PS50119">
    <property type="entry name" value="ZF_BBOX"/>
    <property type="match status" value="1"/>
</dbReference>
<dbReference type="GO" id="GO:0008270">
    <property type="term" value="F:zinc ion binding"/>
    <property type="evidence" value="ECO:0007669"/>
    <property type="project" value="UniProtKB-KW"/>
</dbReference>
<evidence type="ECO:0000256" key="1">
    <source>
        <dbReference type="PROSITE-ProRule" id="PRU00024"/>
    </source>
</evidence>
<gene>
    <name evidence="4" type="ORF">MEDL_42838</name>
</gene>
<dbReference type="InterPro" id="IPR047153">
    <property type="entry name" value="TRIM45/56/19-like"/>
</dbReference>
<dbReference type="EMBL" id="CAJPWZ010002041">
    <property type="protein sequence ID" value="CAG2229935.1"/>
    <property type="molecule type" value="Genomic_DNA"/>
</dbReference>
<organism evidence="4 5">
    <name type="scientific">Mytilus edulis</name>
    <name type="common">Blue mussel</name>
    <dbReference type="NCBI Taxonomy" id="6550"/>
    <lineage>
        <taxon>Eukaryota</taxon>
        <taxon>Metazoa</taxon>
        <taxon>Spiralia</taxon>
        <taxon>Lophotrochozoa</taxon>
        <taxon>Mollusca</taxon>
        <taxon>Bivalvia</taxon>
        <taxon>Autobranchia</taxon>
        <taxon>Pteriomorphia</taxon>
        <taxon>Mytilida</taxon>
        <taxon>Mytiloidea</taxon>
        <taxon>Mytilidae</taxon>
        <taxon>Mytilinae</taxon>
        <taxon>Mytilus</taxon>
    </lineage>
</organism>
<dbReference type="Gene3D" id="2.120.10.30">
    <property type="entry name" value="TolB, C-terminal domain"/>
    <property type="match status" value="1"/>
</dbReference>
<evidence type="ECO:0000313" key="4">
    <source>
        <dbReference type="EMBL" id="CAG2229935.1"/>
    </source>
</evidence>